<feature type="transmembrane region" description="Helical" evidence="6">
    <location>
        <begin position="255"/>
        <end position="273"/>
    </location>
</feature>
<evidence type="ECO:0000313" key="9">
    <source>
        <dbReference type="Proteomes" id="UP000196842"/>
    </source>
</evidence>
<organism evidence="8 9">
    <name type="scientific">Pseudomonas viridiflava</name>
    <name type="common">Phytomonas viridiflava</name>
    <dbReference type="NCBI Taxonomy" id="33069"/>
    <lineage>
        <taxon>Bacteria</taxon>
        <taxon>Pseudomonadati</taxon>
        <taxon>Pseudomonadota</taxon>
        <taxon>Gammaproteobacteria</taxon>
        <taxon>Pseudomonadales</taxon>
        <taxon>Pseudomonadaceae</taxon>
        <taxon>Pseudomonas</taxon>
    </lineage>
</organism>
<dbReference type="EMBL" id="LT855380">
    <property type="protein sequence ID" value="SMS12180.1"/>
    <property type="molecule type" value="Genomic_DNA"/>
</dbReference>
<proteinExistence type="predicted"/>
<comment type="subcellular location">
    <subcellularLocation>
        <location evidence="1">Cell membrane</location>
        <topology evidence="1">Multi-pass membrane protein</topology>
    </subcellularLocation>
</comment>
<feature type="transmembrane region" description="Helical" evidence="6">
    <location>
        <begin position="59"/>
        <end position="78"/>
    </location>
</feature>
<feature type="domain" description="EamA" evidence="7">
    <location>
        <begin position="1"/>
        <end position="128"/>
    </location>
</feature>
<gene>
    <name evidence="8" type="ORF">CFBP1590__4594</name>
</gene>
<keyword evidence="2" id="KW-1003">Cell membrane</keyword>
<dbReference type="SUPFAM" id="SSF103481">
    <property type="entry name" value="Multidrug resistance efflux transporter EmrE"/>
    <property type="match status" value="2"/>
</dbReference>
<evidence type="ECO:0000256" key="6">
    <source>
        <dbReference type="SAM" id="Phobius"/>
    </source>
</evidence>
<feature type="transmembrane region" description="Helical" evidence="6">
    <location>
        <begin position="230"/>
        <end position="249"/>
    </location>
</feature>
<protein>
    <submittedName>
        <fullName evidence="8">Multidrug DMT transporter permease</fullName>
    </submittedName>
</protein>
<reference evidence="8 9" key="1">
    <citation type="submission" date="2017-05" db="EMBL/GenBank/DDBJ databases">
        <authorList>
            <person name="Song R."/>
            <person name="Chenine A.L."/>
            <person name="Ruprecht R.M."/>
        </authorList>
    </citation>
    <scope>NUCLEOTIDE SEQUENCE [LARGE SCALE GENOMIC DNA]</scope>
    <source>
        <strain evidence="8 9">CFBP 1590</strain>
    </source>
</reference>
<dbReference type="InterPro" id="IPR037185">
    <property type="entry name" value="EmrE-like"/>
</dbReference>
<dbReference type="Pfam" id="PF00892">
    <property type="entry name" value="EamA"/>
    <property type="match status" value="2"/>
</dbReference>
<evidence type="ECO:0000259" key="7">
    <source>
        <dbReference type="Pfam" id="PF00892"/>
    </source>
</evidence>
<feature type="transmembrane region" description="Helical" evidence="6">
    <location>
        <begin position="114"/>
        <end position="133"/>
    </location>
</feature>
<dbReference type="PANTHER" id="PTHR32322">
    <property type="entry name" value="INNER MEMBRANE TRANSPORTER"/>
    <property type="match status" value="1"/>
</dbReference>
<evidence type="ECO:0000256" key="1">
    <source>
        <dbReference type="ARBA" id="ARBA00004651"/>
    </source>
</evidence>
<evidence type="ECO:0000256" key="4">
    <source>
        <dbReference type="ARBA" id="ARBA00022989"/>
    </source>
</evidence>
<dbReference type="InterPro" id="IPR050638">
    <property type="entry name" value="AA-Vitamin_Transporters"/>
</dbReference>
<dbReference type="GO" id="GO:0005886">
    <property type="term" value="C:plasma membrane"/>
    <property type="evidence" value="ECO:0007669"/>
    <property type="project" value="UniProtKB-SubCell"/>
</dbReference>
<evidence type="ECO:0000256" key="2">
    <source>
        <dbReference type="ARBA" id="ARBA00022475"/>
    </source>
</evidence>
<dbReference type="InterPro" id="IPR000620">
    <property type="entry name" value="EamA_dom"/>
</dbReference>
<feature type="domain" description="EamA" evidence="7">
    <location>
        <begin position="141"/>
        <end position="267"/>
    </location>
</feature>
<evidence type="ECO:0000256" key="5">
    <source>
        <dbReference type="ARBA" id="ARBA00023136"/>
    </source>
</evidence>
<feature type="transmembrane region" description="Helical" evidence="6">
    <location>
        <begin position="139"/>
        <end position="159"/>
    </location>
</feature>
<keyword evidence="5 6" id="KW-0472">Membrane</keyword>
<keyword evidence="4 6" id="KW-1133">Transmembrane helix</keyword>
<evidence type="ECO:0000313" key="8">
    <source>
        <dbReference type="EMBL" id="SMS12180.1"/>
    </source>
</evidence>
<dbReference type="PANTHER" id="PTHR32322:SF18">
    <property type="entry name" value="S-ADENOSYLMETHIONINE_S-ADENOSYLHOMOCYSTEINE TRANSPORTER"/>
    <property type="match status" value="1"/>
</dbReference>
<feature type="transmembrane region" description="Helical" evidence="6">
    <location>
        <begin position="28"/>
        <end position="47"/>
    </location>
</feature>
<keyword evidence="3 6" id="KW-0812">Transmembrane</keyword>
<dbReference type="Proteomes" id="UP000196842">
    <property type="component" value="Chromosome I"/>
</dbReference>
<evidence type="ECO:0000256" key="3">
    <source>
        <dbReference type="ARBA" id="ARBA00022692"/>
    </source>
</evidence>
<feature type="transmembrane region" description="Helical" evidence="6">
    <location>
        <begin position="84"/>
        <end position="105"/>
    </location>
</feature>
<accession>A0A1Y6JSQ2</accession>
<dbReference type="KEGG" id="pvd:CFBP1590__4594"/>
<dbReference type="AlphaFoldDB" id="A0A1Y6JSQ2"/>
<name>A0A1Y6JSQ2_PSEVI</name>
<feature type="transmembrane region" description="Helical" evidence="6">
    <location>
        <begin position="171"/>
        <end position="192"/>
    </location>
</feature>
<feature type="transmembrane region" description="Helical" evidence="6">
    <location>
        <begin position="198"/>
        <end position="218"/>
    </location>
</feature>
<sequence length="291" mass="32093">MILAMIISGTIGFFVVSSEQSPFNVVFFRCVIGGAGLLLYCLLKGYYSGIKLTSRQAMFLVVGALTLIFNWVFLFTAYRLTSIGITTIIYHLQPFFLLFSSVLFMKEAVKRSNLVWLVLAFLGLVIVVKPDQAAMDHRFLLGCLSALAAAILYAITTLMTRQISNVLRPEVIASSHMVIGSLVFFFLVDFSALPSTAVHWGAIVTLGLFHTTFMYLLLYTAFKKAATASLAIFGFLYPLVALIVDYLAFDHVITVWQALGAVLILASGLAYNYGISIPFMERKCAADKLPN</sequence>